<evidence type="ECO:0000256" key="12">
    <source>
        <dbReference type="ARBA" id="ARBA00023170"/>
    </source>
</evidence>
<feature type="signal peptide" evidence="17">
    <location>
        <begin position="1"/>
        <end position="19"/>
    </location>
</feature>
<evidence type="ECO:0000256" key="13">
    <source>
        <dbReference type="ARBA" id="ARBA00023224"/>
    </source>
</evidence>
<feature type="domain" description="FZ" evidence="18">
    <location>
        <begin position="22"/>
        <end position="142"/>
    </location>
</feature>
<accession>A0A9D4I7L2</accession>
<feature type="disulfide bond" evidence="14">
    <location>
        <begin position="72"/>
        <end position="110"/>
    </location>
</feature>
<dbReference type="CDD" id="cd07456">
    <property type="entry name" value="CRD_FZ5_like"/>
    <property type="match status" value="1"/>
</dbReference>
<dbReference type="Pfam" id="PF01534">
    <property type="entry name" value="Frizzled"/>
    <property type="match status" value="1"/>
</dbReference>
<keyword evidence="8 16" id="KW-1133">Transmembrane helix</keyword>
<dbReference type="PANTHER" id="PTHR11309">
    <property type="entry name" value="FRIZZLED"/>
    <property type="match status" value="1"/>
</dbReference>
<evidence type="ECO:0000256" key="11">
    <source>
        <dbReference type="ARBA" id="ARBA00023157"/>
    </source>
</evidence>
<dbReference type="InterPro" id="IPR015526">
    <property type="entry name" value="Frizzled/SFRP"/>
</dbReference>
<keyword evidence="4" id="KW-1003">Cell membrane</keyword>
<dbReference type="AlphaFoldDB" id="A0A9D4I7L2"/>
<feature type="chain" id="PRO_5038679961" evidence="17">
    <location>
        <begin position="20"/>
        <end position="583"/>
    </location>
</feature>
<feature type="transmembrane region" description="Helical" evidence="16">
    <location>
        <begin position="460"/>
        <end position="485"/>
    </location>
</feature>
<feature type="disulfide bond" evidence="14">
    <location>
        <begin position="27"/>
        <end position="88"/>
    </location>
</feature>
<dbReference type="PROSITE" id="PS50038">
    <property type="entry name" value="FZ"/>
    <property type="match status" value="1"/>
</dbReference>
<sequence>MSFVHVLIVALAFTCVACAGSKDQKQCQEITIPMCKGIGYNYTYMPNQFNHDTQDEAGLEVHQFWPLVEIQCSPDLKFFLCSMYAPICMENYQPHLPACRSVCERAKTGCAPLMRQYGFVWPERMDCNKLPRYGEGQLCMDRNMTDSSSSGGGGGSPSVTAKPPPNVNAKTTRIPGYLDGNDDEHDLSSDVNNGDFKNQPIDHCACKCQFQPITESNAYYGKVTTGIVENCAMNCSSPYLTEEEKTFTSFWIGLWSCLCCLSTALTLLTFLIDVTRFKYPERPIIFLSGCYFMVSIGYIIRMIVGHEGVACDGKMIRYAAPTSSAASCVITFLLIYFFGMASSIWWVILALTWFMSAGLKWGSEAIASYAQYFHIAAWLIPSVKTIVVLALSKVDGDPVSGICYVGNQDIDNLRGFVLIPLFAYLLLGSSFLVAGFISLFRIRNVIKHQNGGKIDKLERLMIRIGVFSLLYTIPATIVLACYFYEQHLKEEWELSANCPCRGKAVKPNFAVLMLKYFMLLVVGITSGFWVWTGKTVETWKKLCNGRLCCRYSDYAYSRPPIKYSPTSGSAVSSIHKHLPVSHC</sequence>
<evidence type="ECO:0000313" key="21">
    <source>
        <dbReference type="Proteomes" id="UP000828390"/>
    </source>
</evidence>
<feature type="disulfide bond" evidence="14">
    <location>
        <begin position="103"/>
        <end position="127"/>
    </location>
</feature>
<dbReference type="GO" id="GO:0005886">
    <property type="term" value="C:plasma membrane"/>
    <property type="evidence" value="ECO:0007669"/>
    <property type="project" value="UniProtKB-SubCell"/>
</dbReference>
<evidence type="ECO:0000256" key="8">
    <source>
        <dbReference type="ARBA" id="ARBA00022989"/>
    </source>
</evidence>
<dbReference type="CDD" id="cd15035">
    <property type="entry name" value="7tmF_FZD5_FZD8-like"/>
    <property type="match status" value="1"/>
</dbReference>
<comment type="caution">
    <text evidence="14">Lacks conserved residue(s) required for the propagation of feature annotation.</text>
</comment>
<comment type="caution">
    <text evidence="20">The sequence shown here is derived from an EMBL/GenBank/DDBJ whole genome shotgun (WGS) entry which is preliminary data.</text>
</comment>
<dbReference type="GO" id="GO:0017147">
    <property type="term" value="F:Wnt-protein binding"/>
    <property type="evidence" value="ECO:0007669"/>
    <property type="project" value="TreeGrafter"/>
</dbReference>
<evidence type="ECO:0000256" key="6">
    <source>
        <dbReference type="ARBA" id="ARBA00022692"/>
    </source>
</evidence>
<feature type="transmembrane region" description="Helical" evidence="16">
    <location>
        <begin position="421"/>
        <end position="440"/>
    </location>
</feature>
<dbReference type="GO" id="GO:0035567">
    <property type="term" value="P:non-canonical Wnt signaling pathway"/>
    <property type="evidence" value="ECO:0007669"/>
    <property type="project" value="TreeGrafter"/>
</dbReference>
<evidence type="ECO:0000256" key="15">
    <source>
        <dbReference type="SAM" id="MobiDB-lite"/>
    </source>
</evidence>
<feature type="domain" description="G-protein coupled receptors family 2 profile 2" evidence="19">
    <location>
        <begin position="246"/>
        <end position="538"/>
    </location>
</feature>
<evidence type="ECO:0000313" key="20">
    <source>
        <dbReference type="EMBL" id="KAH3751224.1"/>
    </source>
</evidence>
<evidence type="ECO:0000259" key="19">
    <source>
        <dbReference type="PROSITE" id="PS50261"/>
    </source>
</evidence>
<reference evidence="20" key="2">
    <citation type="submission" date="2020-11" db="EMBL/GenBank/DDBJ databases">
        <authorList>
            <person name="McCartney M.A."/>
            <person name="Auch B."/>
            <person name="Kono T."/>
            <person name="Mallez S."/>
            <person name="Becker A."/>
            <person name="Gohl D.M."/>
            <person name="Silverstein K.A.T."/>
            <person name="Koren S."/>
            <person name="Bechman K.B."/>
            <person name="Herman A."/>
            <person name="Abrahante J.E."/>
            <person name="Garbe J."/>
        </authorList>
    </citation>
    <scope>NUCLEOTIDE SEQUENCE</scope>
    <source>
        <strain evidence="20">Duluth1</strain>
        <tissue evidence="20">Whole animal</tissue>
    </source>
</reference>
<dbReference type="Pfam" id="PF01392">
    <property type="entry name" value="Fz"/>
    <property type="match status" value="1"/>
</dbReference>
<dbReference type="SMART" id="SM00063">
    <property type="entry name" value="FRI"/>
    <property type="match status" value="1"/>
</dbReference>
<dbReference type="SUPFAM" id="SSF63501">
    <property type="entry name" value="Frizzled cysteine-rich domain"/>
    <property type="match status" value="1"/>
</dbReference>
<feature type="transmembrane region" description="Helical" evidence="16">
    <location>
        <begin position="250"/>
        <end position="272"/>
    </location>
</feature>
<dbReference type="GO" id="GO:0060070">
    <property type="term" value="P:canonical Wnt signaling pathway"/>
    <property type="evidence" value="ECO:0007669"/>
    <property type="project" value="TreeGrafter"/>
</dbReference>
<keyword evidence="6 16" id="KW-0812">Transmembrane</keyword>
<dbReference type="Gene3D" id="1.10.2000.10">
    <property type="entry name" value="Frizzled cysteine-rich domain"/>
    <property type="match status" value="1"/>
</dbReference>
<evidence type="ECO:0000256" key="4">
    <source>
        <dbReference type="ARBA" id="ARBA00022475"/>
    </source>
</evidence>
<dbReference type="InterPro" id="IPR036790">
    <property type="entry name" value="Frizzled_dom_sf"/>
</dbReference>
<keyword evidence="5" id="KW-0879">Wnt signaling pathway</keyword>
<comment type="similarity">
    <text evidence="2">Belongs to the G-protein coupled receptor Fz/Smo family.</text>
</comment>
<evidence type="ECO:0000259" key="18">
    <source>
        <dbReference type="PROSITE" id="PS50038"/>
    </source>
</evidence>
<dbReference type="PANTHER" id="PTHR11309:SF126">
    <property type="entry name" value="FRIZZLED-2"/>
    <property type="match status" value="1"/>
</dbReference>
<dbReference type="SMART" id="SM01330">
    <property type="entry name" value="Frizzled"/>
    <property type="match status" value="1"/>
</dbReference>
<keyword evidence="7 17" id="KW-0732">Signal</keyword>
<comment type="subcellular location">
    <subcellularLocation>
        <location evidence="1">Cell membrane</location>
        <topology evidence="1">Multi-pass membrane protein</topology>
    </subcellularLocation>
</comment>
<protein>
    <submittedName>
        <fullName evidence="20">Uncharacterized protein</fullName>
    </submittedName>
</protein>
<keyword evidence="10 16" id="KW-0472">Membrane</keyword>
<dbReference type="GO" id="GO:0004930">
    <property type="term" value="F:G protein-coupled receptor activity"/>
    <property type="evidence" value="ECO:0007669"/>
    <property type="project" value="UniProtKB-KW"/>
</dbReference>
<organism evidence="20 21">
    <name type="scientific">Dreissena polymorpha</name>
    <name type="common">Zebra mussel</name>
    <name type="synonym">Mytilus polymorpha</name>
    <dbReference type="NCBI Taxonomy" id="45954"/>
    <lineage>
        <taxon>Eukaryota</taxon>
        <taxon>Metazoa</taxon>
        <taxon>Spiralia</taxon>
        <taxon>Lophotrochozoa</taxon>
        <taxon>Mollusca</taxon>
        <taxon>Bivalvia</taxon>
        <taxon>Autobranchia</taxon>
        <taxon>Heteroconchia</taxon>
        <taxon>Euheterodonta</taxon>
        <taxon>Imparidentia</taxon>
        <taxon>Neoheterodontei</taxon>
        <taxon>Myida</taxon>
        <taxon>Dreissenoidea</taxon>
        <taxon>Dreissenidae</taxon>
        <taxon>Dreissena</taxon>
    </lineage>
</organism>
<feature type="transmembrane region" description="Helical" evidence="16">
    <location>
        <begin position="372"/>
        <end position="391"/>
    </location>
</feature>
<dbReference type="GO" id="GO:0042813">
    <property type="term" value="F:Wnt receptor activity"/>
    <property type="evidence" value="ECO:0007669"/>
    <property type="project" value="TreeGrafter"/>
</dbReference>
<evidence type="ECO:0000256" key="3">
    <source>
        <dbReference type="ARBA" id="ARBA00022473"/>
    </source>
</evidence>
<evidence type="ECO:0000256" key="2">
    <source>
        <dbReference type="ARBA" id="ARBA00008077"/>
    </source>
</evidence>
<feature type="disulfide bond" evidence="14">
    <location>
        <begin position="35"/>
        <end position="81"/>
    </location>
</feature>
<keyword evidence="21" id="KW-1185">Reference proteome</keyword>
<keyword evidence="9" id="KW-0297">G-protein coupled receptor</keyword>
<keyword evidence="13" id="KW-0807">Transducer</keyword>
<keyword evidence="3" id="KW-0217">Developmental protein</keyword>
<dbReference type="PRINTS" id="PR00489">
    <property type="entry name" value="FRIZZLED"/>
</dbReference>
<gene>
    <name evidence="20" type="ORF">DPMN_185776</name>
</gene>
<evidence type="ECO:0000256" key="5">
    <source>
        <dbReference type="ARBA" id="ARBA00022687"/>
    </source>
</evidence>
<evidence type="ECO:0000256" key="9">
    <source>
        <dbReference type="ARBA" id="ARBA00023040"/>
    </source>
</evidence>
<evidence type="ECO:0000256" key="1">
    <source>
        <dbReference type="ARBA" id="ARBA00004651"/>
    </source>
</evidence>
<dbReference type="Gene3D" id="1.20.1070.10">
    <property type="entry name" value="Rhodopsin 7-helix transmembrane proteins"/>
    <property type="match status" value="1"/>
</dbReference>
<proteinExistence type="inferred from homology"/>
<evidence type="ECO:0000256" key="17">
    <source>
        <dbReference type="SAM" id="SignalP"/>
    </source>
</evidence>
<reference evidence="20" key="1">
    <citation type="journal article" date="2019" name="bioRxiv">
        <title>The Genome of the Zebra Mussel, Dreissena polymorpha: A Resource for Invasive Species Research.</title>
        <authorList>
            <person name="McCartney M.A."/>
            <person name="Auch B."/>
            <person name="Kono T."/>
            <person name="Mallez S."/>
            <person name="Zhang Y."/>
            <person name="Obille A."/>
            <person name="Becker A."/>
            <person name="Abrahante J.E."/>
            <person name="Garbe J."/>
            <person name="Badalamenti J.P."/>
            <person name="Herman A."/>
            <person name="Mangelson H."/>
            <person name="Liachko I."/>
            <person name="Sullivan S."/>
            <person name="Sone E.D."/>
            <person name="Koren S."/>
            <person name="Silverstein K.A.T."/>
            <person name="Beckman K.B."/>
            <person name="Gohl D.M."/>
        </authorList>
    </citation>
    <scope>NUCLEOTIDE SEQUENCE</scope>
    <source>
        <strain evidence="20">Duluth1</strain>
        <tissue evidence="20">Whole animal</tissue>
    </source>
</reference>
<feature type="transmembrane region" description="Helical" evidence="16">
    <location>
        <begin position="509"/>
        <end position="531"/>
    </location>
</feature>
<keyword evidence="11 14" id="KW-1015">Disulfide bond</keyword>
<dbReference type="FunFam" id="1.20.1070.10:FF:000262">
    <property type="entry name" value="Frizzled 2"/>
    <property type="match status" value="1"/>
</dbReference>
<evidence type="ECO:0000256" key="7">
    <source>
        <dbReference type="ARBA" id="ARBA00022729"/>
    </source>
</evidence>
<dbReference type="InterPro" id="IPR020067">
    <property type="entry name" value="Frizzled_dom"/>
</dbReference>
<dbReference type="Proteomes" id="UP000828390">
    <property type="component" value="Unassembled WGS sequence"/>
</dbReference>
<feature type="transmembrane region" description="Helical" evidence="16">
    <location>
        <begin position="284"/>
        <end position="304"/>
    </location>
</feature>
<dbReference type="FunFam" id="1.10.2000.10:FF:000004">
    <property type="entry name" value="Frizzled class receptor 8a"/>
    <property type="match status" value="1"/>
</dbReference>
<dbReference type="EMBL" id="JAIWYP010000010">
    <property type="protein sequence ID" value="KAH3751224.1"/>
    <property type="molecule type" value="Genomic_DNA"/>
</dbReference>
<evidence type="ECO:0000256" key="10">
    <source>
        <dbReference type="ARBA" id="ARBA00023136"/>
    </source>
</evidence>
<dbReference type="InterPro" id="IPR000539">
    <property type="entry name" value="Frizzled/Smoothened_7TM"/>
</dbReference>
<dbReference type="InterPro" id="IPR017981">
    <property type="entry name" value="GPCR_2-like_7TM"/>
</dbReference>
<dbReference type="OrthoDB" id="10053709at2759"/>
<evidence type="ECO:0000256" key="16">
    <source>
        <dbReference type="SAM" id="Phobius"/>
    </source>
</evidence>
<feature type="transmembrane region" description="Helical" evidence="16">
    <location>
        <begin position="324"/>
        <end position="351"/>
    </location>
</feature>
<feature type="region of interest" description="Disordered" evidence="15">
    <location>
        <begin position="144"/>
        <end position="179"/>
    </location>
</feature>
<keyword evidence="12" id="KW-0675">Receptor</keyword>
<dbReference type="PROSITE" id="PS50261">
    <property type="entry name" value="G_PROTEIN_RECEP_F2_4"/>
    <property type="match status" value="1"/>
</dbReference>
<evidence type="ECO:0000256" key="14">
    <source>
        <dbReference type="PROSITE-ProRule" id="PRU00090"/>
    </source>
</evidence>
<name>A0A9D4I7L2_DREPO</name>